<dbReference type="Proteomes" id="UP000644507">
    <property type="component" value="Unassembled WGS sequence"/>
</dbReference>
<keyword evidence="6 10" id="KW-1133">Transmembrane helix</keyword>
<dbReference type="PANTHER" id="PTHR11795:SF447">
    <property type="entry name" value="ABC TRANSPORTER PERMEASE PROTEIN"/>
    <property type="match status" value="1"/>
</dbReference>
<feature type="coiled-coil region" evidence="9">
    <location>
        <begin position="196"/>
        <end position="223"/>
    </location>
</feature>
<evidence type="ECO:0000256" key="8">
    <source>
        <dbReference type="ARBA" id="ARBA00037998"/>
    </source>
</evidence>
<keyword evidence="5" id="KW-0029">Amino-acid transport</keyword>
<gene>
    <name evidence="11" type="ORF">GCM10007100_25120</name>
</gene>
<comment type="similarity">
    <text evidence="8">Belongs to the binding-protein-dependent transport system permease family. LivHM subfamily.</text>
</comment>
<dbReference type="GO" id="GO:0005886">
    <property type="term" value="C:plasma membrane"/>
    <property type="evidence" value="ECO:0007669"/>
    <property type="project" value="UniProtKB-SubCell"/>
</dbReference>
<dbReference type="InterPro" id="IPR017779">
    <property type="entry name" value="ABC_UrtB_bac"/>
</dbReference>
<keyword evidence="3" id="KW-1003">Cell membrane</keyword>
<reference evidence="11" key="2">
    <citation type="submission" date="2020-09" db="EMBL/GenBank/DDBJ databases">
        <authorList>
            <person name="Sun Q."/>
            <person name="Kim S."/>
        </authorList>
    </citation>
    <scope>NUCLEOTIDE SEQUENCE</scope>
    <source>
        <strain evidence="11">KCTC 12988</strain>
    </source>
</reference>
<keyword evidence="4 10" id="KW-0812">Transmembrane</keyword>
<accession>A0A918TP67</accession>
<evidence type="ECO:0000256" key="6">
    <source>
        <dbReference type="ARBA" id="ARBA00022989"/>
    </source>
</evidence>
<protein>
    <submittedName>
        <fullName evidence="11">Branched-chain amino acid ABC transporter permease</fullName>
    </submittedName>
</protein>
<evidence type="ECO:0000256" key="5">
    <source>
        <dbReference type="ARBA" id="ARBA00022970"/>
    </source>
</evidence>
<evidence type="ECO:0000256" key="9">
    <source>
        <dbReference type="SAM" id="Coils"/>
    </source>
</evidence>
<feature type="transmembrane region" description="Helical" evidence="10">
    <location>
        <begin position="264"/>
        <end position="284"/>
    </location>
</feature>
<evidence type="ECO:0000256" key="4">
    <source>
        <dbReference type="ARBA" id="ARBA00022692"/>
    </source>
</evidence>
<evidence type="ECO:0000256" key="7">
    <source>
        <dbReference type="ARBA" id="ARBA00023136"/>
    </source>
</evidence>
<reference evidence="11" key="1">
    <citation type="journal article" date="2014" name="Int. J. Syst. Evol. Microbiol.">
        <title>Complete genome sequence of Corynebacterium casei LMG S-19264T (=DSM 44701T), isolated from a smear-ripened cheese.</title>
        <authorList>
            <consortium name="US DOE Joint Genome Institute (JGI-PGF)"/>
            <person name="Walter F."/>
            <person name="Albersmeier A."/>
            <person name="Kalinowski J."/>
            <person name="Ruckert C."/>
        </authorList>
    </citation>
    <scope>NUCLEOTIDE SEQUENCE</scope>
    <source>
        <strain evidence="11">KCTC 12988</strain>
    </source>
</reference>
<evidence type="ECO:0000313" key="12">
    <source>
        <dbReference type="Proteomes" id="UP000644507"/>
    </source>
</evidence>
<dbReference type="NCBIfam" id="TIGR03409">
    <property type="entry name" value="urea_trans_UrtB"/>
    <property type="match status" value="1"/>
</dbReference>
<dbReference type="CDD" id="cd06582">
    <property type="entry name" value="TM_PBP1_LivH_like"/>
    <property type="match status" value="1"/>
</dbReference>
<evidence type="ECO:0000256" key="10">
    <source>
        <dbReference type="SAM" id="Phobius"/>
    </source>
</evidence>
<feature type="transmembrane region" description="Helical" evidence="10">
    <location>
        <begin position="420"/>
        <end position="439"/>
    </location>
</feature>
<keyword evidence="12" id="KW-1185">Reference proteome</keyword>
<dbReference type="Pfam" id="PF02653">
    <property type="entry name" value="BPD_transp_2"/>
    <property type="match status" value="1"/>
</dbReference>
<dbReference type="InterPro" id="IPR001851">
    <property type="entry name" value="ABC_transp_permease"/>
</dbReference>
<evidence type="ECO:0000256" key="1">
    <source>
        <dbReference type="ARBA" id="ARBA00004651"/>
    </source>
</evidence>
<dbReference type="InterPro" id="IPR052157">
    <property type="entry name" value="BCAA_transport_permease"/>
</dbReference>
<dbReference type="AlphaFoldDB" id="A0A918TP67"/>
<name>A0A918TP67_9BACT</name>
<feature type="transmembrane region" description="Helical" evidence="10">
    <location>
        <begin position="290"/>
        <end position="312"/>
    </location>
</feature>
<feature type="transmembrane region" description="Helical" evidence="10">
    <location>
        <begin position="490"/>
        <end position="510"/>
    </location>
</feature>
<organism evidence="11 12">
    <name type="scientific">Roseibacillus persicicus</name>
    <dbReference type="NCBI Taxonomy" id="454148"/>
    <lineage>
        <taxon>Bacteria</taxon>
        <taxon>Pseudomonadati</taxon>
        <taxon>Verrucomicrobiota</taxon>
        <taxon>Verrucomicrobiia</taxon>
        <taxon>Verrucomicrobiales</taxon>
        <taxon>Verrucomicrobiaceae</taxon>
        <taxon>Roseibacillus</taxon>
    </lineage>
</organism>
<dbReference type="GO" id="GO:0022857">
    <property type="term" value="F:transmembrane transporter activity"/>
    <property type="evidence" value="ECO:0007669"/>
    <property type="project" value="InterPro"/>
</dbReference>
<dbReference type="EMBL" id="BMXI01000010">
    <property type="protein sequence ID" value="GHC57187.1"/>
    <property type="molecule type" value="Genomic_DNA"/>
</dbReference>
<evidence type="ECO:0000256" key="3">
    <source>
        <dbReference type="ARBA" id="ARBA00022475"/>
    </source>
</evidence>
<keyword evidence="9" id="KW-0175">Coiled coil</keyword>
<comment type="subcellular location">
    <subcellularLocation>
        <location evidence="1">Cell membrane</location>
        <topology evidence="1">Multi-pass membrane protein</topology>
    </subcellularLocation>
</comment>
<feature type="transmembrane region" description="Helical" evidence="10">
    <location>
        <begin position="459"/>
        <end position="483"/>
    </location>
</feature>
<comment type="caution">
    <text evidence="11">The sequence shown here is derived from an EMBL/GenBank/DDBJ whole genome shotgun (WGS) entry which is preliminary data.</text>
</comment>
<feature type="transmembrane region" description="Helical" evidence="10">
    <location>
        <begin position="375"/>
        <end position="399"/>
    </location>
</feature>
<keyword evidence="7 10" id="KW-0472">Membrane</keyword>
<evidence type="ECO:0000313" key="11">
    <source>
        <dbReference type="EMBL" id="GHC57187.1"/>
    </source>
</evidence>
<dbReference type="GO" id="GO:0006865">
    <property type="term" value="P:amino acid transport"/>
    <property type="evidence" value="ECO:0007669"/>
    <property type="project" value="UniProtKB-KW"/>
</dbReference>
<dbReference type="PANTHER" id="PTHR11795">
    <property type="entry name" value="BRANCHED-CHAIN AMINO ACID TRANSPORT SYSTEM PERMEASE PROTEIN LIVH"/>
    <property type="match status" value="1"/>
</dbReference>
<evidence type="ECO:0000256" key="2">
    <source>
        <dbReference type="ARBA" id="ARBA00022448"/>
    </source>
</evidence>
<keyword evidence="2" id="KW-0813">Transport</keyword>
<feature type="transmembrane region" description="Helical" evidence="10">
    <location>
        <begin position="230"/>
        <end position="252"/>
    </location>
</feature>
<sequence length="525" mass="56792">MDQRLSKLSTRALLIQVILSTGESQTAAIDVIRERGEPIISEVVEAWRIGRISTLGEGEEVQVLIQVSEGQYEDLLTGSALTPSGEPKINRATRSLRKVLKRIVDLLDLKSPDMSKRIAAAEKLGLSQNEEYLPELRELVPKQSDKKVKAAFQEAVWISELKNGRIDEKISAVTSLGEVKSYPARDFIEALLKESREAKVERLDELEAVAEIALKKIDDHQKLVEVASTLVRGLSTGSVLLLVSYGLAITFGQMGVINMAHGEFIAIGGYTTYVVQNFFVGVFGVESAGFGWYFIAALPAAFVVSALCGAILEKGLIQFLYKRPLESLLATWGVSMVLQQVFRLWFGAANVAVASPEWLSGSYELAGISLSYNRISLIVFALIVVLVTWLLLAKTNWGLHVRATMQNRQMSSCLGVPSSRVNMLTFAFGSGLAGLAGAFLSQIGNVGPSMGQTYIVDSFMVVVVGGVGNLLGAALSSMGIGMLDQGLQPVLGPVMGKITVLFGIILFLQFKPGGLFAARSRSLDD</sequence>
<proteinExistence type="inferred from homology"/>